<evidence type="ECO:0000313" key="2">
    <source>
        <dbReference type="Proteomes" id="UP000316621"/>
    </source>
</evidence>
<dbReference type="AlphaFoldDB" id="A0A4Y7JUR4"/>
<sequence length="102" mass="11057">MYAEIKKDLLLFLLEVGNDLKSMCRPKGPGGVWCDVDVIDLSYFGAAAPPKNNFLTHFGGLINLLITTSEGLQEVVQELINTLAAVADSMDGESDLAERNIT</sequence>
<accession>A0A4Y7JUR4</accession>
<dbReference type="Proteomes" id="UP000316621">
    <property type="component" value="Chromosome 6"/>
</dbReference>
<dbReference type="Gramene" id="RZC64447">
    <property type="protein sequence ID" value="RZC64447"/>
    <property type="gene ID" value="C5167_008140"/>
</dbReference>
<proteinExistence type="predicted"/>
<name>A0A4Y7JUR4_PAPSO</name>
<keyword evidence="2" id="KW-1185">Reference proteome</keyword>
<gene>
    <name evidence="1" type="ORF">C5167_008140</name>
</gene>
<protein>
    <submittedName>
        <fullName evidence="1">Uncharacterized protein</fullName>
    </submittedName>
</protein>
<reference evidence="1 2" key="1">
    <citation type="journal article" date="2018" name="Science">
        <title>The opium poppy genome and morphinan production.</title>
        <authorList>
            <person name="Guo L."/>
            <person name="Winzer T."/>
            <person name="Yang X."/>
            <person name="Li Y."/>
            <person name="Ning Z."/>
            <person name="He Z."/>
            <person name="Teodor R."/>
            <person name="Lu Y."/>
            <person name="Bowser T.A."/>
            <person name="Graham I.A."/>
            <person name="Ye K."/>
        </authorList>
    </citation>
    <scope>NUCLEOTIDE SEQUENCE [LARGE SCALE GENOMIC DNA]</scope>
    <source>
        <strain evidence="2">cv. HN1</strain>
        <tissue evidence="1">Leaves</tissue>
    </source>
</reference>
<organism evidence="1 2">
    <name type="scientific">Papaver somniferum</name>
    <name type="common">Opium poppy</name>
    <dbReference type="NCBI Taxonomy" id="3469"/>
    <lineage>
        <taxon>Eukaryota</taxon>
        <taxon>Viridiplantae</taxon>
        <taxon>Streptophyta</taxon>
        <taxon>Embryophyta</taxon>
        <taxon>Tracheophyta</taxon>
        <taxon>Spermatophyta</taxon>
        <taxon>Magnoliopsida</taxon>
        <taxon>Ranunculales</taxon>
        <taxon>Papaveraceae</taxon>
        <taxon>Papaveroideae</taxon>
        <taxon>Papaver</taxon>
    </lineage>
</organism>
<dbReference type="EMBL" id="CM010720">
    <property type="protein sequence ID" value="RZC64447.1"/>
    <property type="molecule type" value="Genomic_DNA"/>
</dbReference>
<evidence type="ECO:0000313" key="1">
    <source>
        <dbReference type="EMBL" id="RZC64447.1"/>
    </source>
</evidence>